<dbReference type="AlphaFoldDB" id="A0A7H8RBP2"/>
<evidence type="ECO:0000313" key="1">
    <source>
        <dbReference type="EMBL" id="QKX63854.1"/>
    </source>
</evidence>
<name>A0A7H8RBP2_TALRU</name>
<dbReference type="EMBL" id="CP055903">
    <property type="protein sequence ID" value="QKX63854.1"/>
    <property type="molecule type" value="Genomic_DNA"/>
</dbReference>
<accession>A0A7H8RBP2</accession>
<gene>
    <name evidence="1" type="ORF">TRUGW13939_11025</name>
</gene>
<protein>
    <submittedName>
        <fullName evidence="1">Uncharacterized protein</fullName>
    </submittedName>
</protein>
<evidence type="ECO:0000313" key="2">
    <source>
        <dbReference type="Proteomes" id="UP000509510"/>
    </source>
</evidence>
<keyword evidence="2" id="KW-1185">Reference proteome</keyword>
<dbReference type="KEGG" id="trg:TRUGW13939_11025"/>
<reference evidence="2" key="1">
    <citation type="submission" date="2020-06" db="EMBL/GenBank/DDBJ databases">
        <title>A chromosome-scale genome assembly of Talaromyces rugulosus W13939.</title>
        <authorList>
            <person name="Wang B."/>
            <person name="Guo L."/>
            <person name="Ye K."/>
            <person name="Wang L."/>
        </authorList>
    </citation>
    <scope>NUCLEOTIDE SEQUENCE [LARGE SCALE GENOMIC DNA]</scope>
    <source>
        <strain evidence="2">W13939</strain>
    </source>
</reference>
<dbReference type="Proteomes" id="UP000509510">
    <property type="component" value="Chromosome VI"/>
</dbReference>
<dbReference type="RefSeq" id="XP_035350028.1">
    <property type="nucleotide sequence ID" value="XM_035494135.1"/>
</dbReference>
<organism evidence="1 2">
    <name type="scientific">Talaromyces rugulosus</name>
    <name type="common">Penicillium rugulosum</name>
    <dbReference type="NCBI Taxonomy" id="121627"/>
    <lineage>
        <taxon>Eukaryota</taxon>
        <taxon>Fungi</taxon>
        <taxon>Dikarya</taxon>
        <taxon>Ascomycota</taxon>
        <taxon>Pezizomycotina</taxon>
        <taxon>Eurotiomycetes</taxon>
        <taxon>Eurotiomycetidae</taxon>
        <taxon>Eurotiales</taxon>
        <taxon>Trichocomaceae</taxon>
        <taxon>Talaromyces</taxon>
        <taxon>Talaromyces sect. Islandici</taxon>
    </lineage>
</organism>
<sequence>MASQARRHHHEWRAKAESYKDDNIAITNVDAMVKADTPSGGRQCPSLATPMYVDKRLGIQVDSTIAHFEKELFTRRVRRASSHIHHYKISSPRAQLDMDIYVPPFSEVTLAYYVPVP</sequence>
<dbReference type="GeneID" id="55998504"/>
<proteinExistence type="predicted"/>